<dbReference type="PANTHER" id="PTHR30212">
    <property type="entry name" value="PROTEIN YIIM"/>
    <property type="match status" value="1"/>
</dbReference>
<evidence type="ECO:0000259" key="1">
    <source>
        <dbReference type="PROSITE" id="PS51340"/>
    </source>
</evidence>
<evidence type="ECO:0000313" key="3">
    <source>
        <dbReference type="EMBL" id="SDM11394.1"/>
    </source>
</evidence>
<dbReference type="PANTHER" id="PTHR30212:SF2">
    <property type="entry name" value="PROTEIN YIIM"/>
    <property type="match status" value="1"/>
</dbReference>
<dbReference type="RefSeq" id="WP_043221352.1">
    <property type="nucleotide sequence ID" value="NZ_CP007511.1"/>
</dbReference>
<dbReference type="Gene3D" id="2.40.33.20">
    <property type="entry name" value="PK beta-barrel domain-like"/>
    <property type="match status" value="1"/>
</dbReference>
<dbReference type="GO" id="GO:0030151">
    <property type="term" value="F:molybdenum ion binding"/>
    <property type="evidence" value="ECO:0007669"/>
    <property type="project" value="InterPro"/>
</dbReference>
<accession>A0A8D3Y2G8</accession>
<dbReference type="GO" id="GO:0030170">
    <property type="term" value="F:pyridoxal phosphate binding"/>
    <property type="evidence" value="ECO:0007669"/>
    <property type="project" value="InterPro"/>
</dbReference>
<keyword evidence="5" id="KW-1185">Reference proteome</keyword>
<evidence type="ECO:0000313" key="2">
    <source>
        <dbReference type="EMBL" id="AJE16116.1"/>
    </source>
</evidence>
<evidence type="ECO:0000313" key="5">
    <source>
        <dbReference type="Proteomes" id="UP000182276"/>
    </source>
</evidence>
<reference evidence="2 4" key="3">
    <citation type="journal article" name="Genome Announc.">
        <title>Complete Genome Sequence of Pseudomonas balearica DSM 6083T.</title>
        <authorList>
            <person name="Bennasar-Figueras A."/>
            <person name="Salva-Serra F."/>
            <person name="Jaen-Luchoro D."/>
            <person name="Segui C."/>
            <person name="Aliaga F."/>
            <person name="Busquets A."/>
            <person name="Gomila M."/>
            <person name="Moore E.R."/>
            <person name="Lalucat J."/>
        </authorList>
    </citation>
    <scope>NUCLEOTIDE SEQUENCE [LARGE SCALE GENOMIC DNA]</scope>
    <source>
        <strain evidence="4">DSM 6083</strain>
        <strain evidence="2">DSM6083</strain>
    </source>
</reference>
<gene>
    <name evidence="2" type="ORF">CL52_14150</name>
    <name evidence="3" type="ORF">SAMN05660875_102309</name>
</gene>
<dbReference type="EMBL" id="FNHO01000002">
    <property type="protein sequence ID" value="SDM11394.1"/>
    <property type="molecule type" value="Genomic_DNA"/>
</dbReference>
<dbReference type="GeneID" id="77261042"/>
<dbReference type="Pfam" id="PF03475">
    <property type="entry name" value="YiiM_3-alpha"/>
    <property type="match status" value="1"/>
</dbReference>
<dbReference type="GO" id="GO:0003824">
    <property type="term" value="F:catalytic activity"/>
    <property type="evidence" value="ECO:0007669"/>
    <property type="project" value="InterPro"/>
</dbReference>
<proteinExistence type="predicted"/>
<dbReference type="InterPro" id="IPR005163">
    <property type="entry name" value="Tri_helical_YiiM-like"/>
</dbReference>
<name>A0A8D3Y2G8_9GAMM</name>
<sequence>MHLARIDHLLIGKAVPYTRPGTSSAIAKAPVAGPLRAGAYGLAGDEQGDLRVHGGLDKAIHHYPREHYRHWQARLGKHALLESPGAFGENISTCGLAEADLCLGDVLRCGEALLQVTQSRQPCWKLNERFGVHDMAAQVQQSGMTGWYYRVLVPGLLEPGQALRLEDRAHPDWPLSRILELLYQRTLDIPALERLSELPLVPSWRKLVERRLRQRQVEDWSKRLYGRESGAATR</sequence>
<dbReference type="PROSITE" id="PS51340">
    <property type="entry name" value="MOSC"/>
    <property type="match status" value="1"/>
</dbReference>
<dbReference type="InterPro" id="IPR005302">
    <property type="entry name" value="MoCF_Sase_C"/>
</dbReference>
<dbReference type="Pfam" id="PF03473">
    <property type="entry name" value="MOSC"/>
    <property type="match status" value="1"/>
</dbReference>
<feature type="domain" description="MOSC" evidence="1">
    <location>
        <begin position="29"/>
        <end position="166"/>
    </location>
</feature>
<dbReference type="InterPro" id="IPR052353">
    <property type="entry name" value="Benzoxazolinone_Detox_Enz"/>
</dbReference>
<organism evidence="2 4">
    <name type="scientific">Stutzerimonas balearica DSM 6083</name>
    <dbReference type="NCBI Taxonomy" id="1123016"/>
    <lineage>
        <taxon>Bacteria</taxon>
        <taxon>Pseudomonadati</taxon>
        <taxon>Pseudomonadota</taxon>
        <taxon>Gammaproteobacteria</taxon>
        <taxon>Pseudomonadales</taxon>
        <taxon>Pseudomonadaceae</taxon>
        <taxon>Stutzerimonas</taxon>
    </lineage>
</organism>
<dbReference type="AlphaFoldDB" id="A0A8D3Y2G8"/>
<dbReference type="Proteomes" id="UP000182276">
    <property type="component" value="Unassembled WGS sequence"/>
</dbReference>
<reference evidence="4" key="1">
    <citation type="submission" date="2014-03" db="EMBL/GenBank/DDBJ databases">
        <title>Complete genome of Pseudomonas balearica DSM 6083T, a sewage water isolate from an enrichment with 2-methylnaphthalene.</title>
        <authorList>
            <person name="Salva-Serra F."/>
            <person name="Jaen-Luchoro D."/>
            <person name="Busquets A."/>
            <person name="Pena A."/>
            <person name="Gomila M."/>
            <person name="Bosch R."/>
            <person name="Nogales B."/>
            <person name="Garcia-Valdes E."/>
            <person name="Lalucat J."/>
            <person name="Bennasar A."/>
        </authorList>
    </citation>
    <scope>NUCLEOTIDE SEQUENCE [LARGE SCALE GENOMIC DNA]</scope>
    <source>
        <strain evidence="4">DSM 6083</strain>
    </source>
</reference>
<evidence type="ECO:0000313" key="4">
    <source>
        <dbReference type="Proteomes" id="UP000031271"/>
    </source>
</evidence>
<dbReference type="Proteomes" id="UP000031271">
    <property type="component" value="Chromosome"/>
</dbReference>
<dbReference type="EMBL" id="CP007511">
    <property type="protein sequence ID" value="AJE16116.1"/>
    <property type="molecule type" value="Genomic_DNA"/>
</dbReference>
<reference evidence="3 5" key="2">
    <citation type="submission" date="2016-10" db="EMBL/GenBank/DDBJ databases">
        <authorList>
            <person name="Varghese N."/>
            <person name="Submissions S."/>
        </authorList>
    </citation>
    <scope>NUCLEOTIDE SEQUENCE [LARGE SCALE GENOMIC DNA]</scope>
    <source>
        <strain evidence="3 5">DSM 6083</strain>
    </source>
</reference>
<dbReference type="SUPFAM" id="SSF50800">
    <property type="entry name" value="PK beta-barrel domain-like"/>
    <property type="match status" value="1"/>
</dbReference>
<dbReference type="KEGG" id="pbm:CL52_14150"/>
<dbReference type="InterPro" id="IPR011037">
    <property type="entry name" value="Pyrv_Knase-like_insert_dom_sf"/>
</dbReference>
<protein>
    <submittedName>
        <fullName evidence="3">MOSC domain-containing protein YiiM</fullName>
    </submittedName>
    <submittedName>
        <fullName evidence="2">Molybdenum cofactor sulfurase</fullName>
    </submittedName>
</protein>